<evidence type="ECO:0000313" key="8">
    <source>
        <dbReference type="Proteomes" id="UP000309138"/>
    </source>
</evidence>
<dbReference type="SUPFAM" id="SSF46689">
    <property type="entry name" value="Homeodomain-like"/>
    <property type="match status" value="1"/>
</dbReference>
<dbReference type="PRINTS" id="PR00455">
    <property type="entry name" value="HTHTETR"/>
</dbReference>
<proteinExistence type="predicted"/>
<feature type="compositionally biased region" description="Basic and acidic residues" evidence="5">
    <location>
        <begin position="8"/>
        <end position="21"/>
    </location>
</feature>
<dbReference type="Gene3D" id="1.10.357.10">
    <property type="entry name" value="Tetracycline Repressor, domain 2"/>
    <property type="match status" value="1"/>
</dbReference>
<name>A0A4U1L9L0_9SPHN</name>
<evidence type="ECO:0000256" key="2">
    <source>
        <dbReference type="ARBA" id="ARBA00023125"/>
    </source>
</evidence>
<dbReference type="FunFam" id="1.10.10.60:FF:000141">
    <property type="entry name" value="TetR family transcriptional regulator"/>
    <property type="match status" value="1"/>
</dbReference>
<dbReference type="RefSeq" id="WP_136941544.1">
    <property type="nucleotide sequence ID" value="NZ_SWKR01000001.1"/>
</dbReference>
<dbReference type="PROSITE" id="PS50977">
    <property type="entry name" value="HTH_TETR_2"/>
    <property type="match status" value="1"/>
</dbReference>
<dbReference type="InterPro" id="IPR050109">
    <property type="entry name" value="HTH-type_TetR-like_transc_reg"/>
</dbReference>
<dbReference type="GO" id="GO:0003700">
    <property type="term" value="F:DNA-binding transcription factor activity"/>
    <property type="evidence" value="ECO:0007669"/>
    <property type="project" value="TreeGrafter"/>
</dbReference>
<organism evidence="7 8">
    <name type="scientific">Sphingomonas baiyangensis</name>
    <dbReference type="NCBI Taxonomy" id="2572576"/>
    <lineage>
        <taxon>Bacteria</taxon>
        <taxon>Pseudomonadati</taxon>
        <taxon>Pseudomonadota</taxon>
        <taxon>Alphaproteobacteria</taxon>
        <taxon>Sphingomonadales</taxon>
        <taxon>Sphingomonadaceae</taxon>
        <taxon>Sphingomonas</taxon>
    </lineage>
</organism>
<accession>A0A4U1L9L0</accession>
<evidence type="ECO:0000256" key="1">
    <source>
        <dbReference type="ARBA" id="ARBA00023015"/>
    </source>
</evidence>
<dbReference type="AlphaFoldDB" id="A0A4U1L9L0"/>
<evidence type="ECO:0000256" key="3">
    <source>
        <dbReference type="ARBA" id="ARBA00023163"/>
    </source>
</evidence>
<keyword evidence="8" id="KW-1185">Reference proteome</keyword>
<evidence type="ECO:0000259" key="6">
    <source>
        <dbReference type="PROSITE" id="PS50977"/>
    </source>
</evidence>
<dbReference type="EMBL" id="SWKR01000001">
    <property type="protein sequence ID" value="TKD53125.1"/>
    <property type="molecule type" value="Genomic_DNA"/>
</dbReference>
<evidence type="ECO:0000313" key="7">
    <source>
        <dbReference type="EMBL" id="TKD53125.1"/>
    </source>
</evidence>
<dbReference type="InterPro" id="IPR001647">
    <property type="entry name" value="HTH_TetR"/>
</dbReference>
<reference evidence="7 8" key="1">
    <citation type="submission" date="2019-04" db="EMBL/GenBank/DDBJ databases">
        <authorList>
            <person name="Yang Y."/>
            <person name="Wei D."/>
        </authorList>
    </citation>
    <scope>NUCLEOTIDE SEQUENCE [LARGE SCALE GENOMIC DNA]</scope>
    <source>
        <strain evidence="7 8">L-1-4w-11</strain>
    </source>
</reference>
<dbReference type="SUPFAM" id="SSF48498">
    <property type="entry name" value="Tetracyclin repressor-like, C-terminal domain"/>
    <property type="match status" value="1"/>
</dbReference>
<dbReference type="InterPro" id="IPR009057">
    <property type="entry name" value="Homeodomain-like_sf"/>
</dbReference>
<comment type="caution">
    <text evidence="7">The sequence shown here is derived from an EMBL/GenBank/DDBJ whole genome shotgun (WGS) entry which is preliminary data.</text>
</comment>
<feature type="domain" description="HTH tetR-type" evidence="6">
    <location>
        <begin position="21"/>
        <end position="81"/>
    </location>
</feature>
<dbReference type="Pfam" id="PF14246">
    <property type="entry name" value="TetR_C_7"/>
    <property type="match status" value="1"/>
</dbReference>
<dbReference type="Pfam" id="PF00440">
    <property type="entry name" value="TetR_N"/>
    <property type="match status" value="1"/>
</dbReference>
<gene>
    <name evidence="7" type="ORF">FBR43_01955</name>
</gene>
<dbReference type="PANTHER" id="PTHR30055:SF146">
    <property type="entry name" value="HTH-TYPE TRANSCRIPTIONAL DUAL REGULATOR CECR"/>
    <property type="match status" value="1"/>
</dbReference>
<dbReference type="PANTHER" id="PTHR30055">
    <property type="entry name" value="HTH-TYPE TRANSCRIPTIONAL REGULATOR RUTR"/>
    <property type="match status" value="1"/>
</dbReference>
<dbReference type="GO" id="GO:0000976">
    <property type="term" value="F:transcription cis-regulatory region binding"/>
    <property type="evidence" value="ECO:0007669"/>
    <property type="project" value="TreeGrafter"/>
</dbReference>
<keyword evidence="2 4" id="KW-0238">DNA-binding</keyword>
<sequence length="221" mass="24239">MPRGGKCAPDRKPRPGRPRDPAKRNAILAAAREAFLERGLAASTIEDIAQRAGVSKVTLYNRFGDKETLFEAVMRGELERMTAAFDLSADCDSTLEARLNLFGEGLLQHLFSADLLGFDRLLASEIAQVPALSERFFRAGPGLCRQRLAGVLADAAARGELVLDDASQAAEDLMSLWRGLCDVEIKFGLVRSPDAGVIRRRAAHGTRLFLRAYQSSHQQEE</sequence>
<protein>
    <submittedName>
        <fullName evidence="7">TetR/AcrR family transcriptional regulator</fullName>
    </submittedName>
</protein>
<dbReference type="InterPro" id="IPR036271">
    <property type="entry name" value="Tet_transcr_reg_TetR-rel_C_sf"/>
</dbReference>
<dbReference type="Proteomes" id="UP000309138">
    <property type="component" value="Unassembled WGS sequence"/>
</dbReference>
<evidence type="ECO:0000256" key="5">
    <source>
        <dbReference type="SAM" id="MobiDB-lite"/>
    </source>
</evidence>
<keyword evidence="1" id="KW-0805">Transcription regulation</keyword>
<keyword evidence="3" id="KW-0804">Transcription</keyword>
<dbReference type="OrthoDB" id="9816431at2"/>
<dbReference type="InterPro" id="IPR039536">
    <property type="entry name" value="TetR_C_Proteobacteria"/>
</dbReference>
<evidence type="ECO:0000256" key="4">
    <source>
        <dbReference type="PROSITE-ProRule" id="PRU00335"/>
    </source>
</evidence>
<feature type="DNA-binding region" description="H-T-H motif" evidence="4">
    <location>
        <begin position="44"/>
        <end position="63"/>
    </location>
</feature>
<feature type="region of interest" description="Disordered" evidence="5">
    <location>
        <begin position="1"/>
        <end position="21"/>
    </location>
</feature>